<dbReference type="InterPro" id="IPR005149">
    <property type="entry name" value="Tscrpt_reg_PadR_N"/>
</dbReference>
<reference evidence="2" key="1">
    <citation type="journal article" date="2014" name="Int. J. Syst. Evol. Microbiol.">
        <title>Complete genome sequence of Corynebacterium casei LMG S-19264T (=DSM 44701T), isolated from a smear-ripened cheese.</title>
        <authorList>
            <consortium name="US DOE Joint Genome Institute (JGI-PGF)"/>
            <person name="Walter F."/>
            <person name="Albersmeier A."/>
            <person name="Kalinowski J."/>
            <person name="Ruckert C."/>
        </authorList>
    </citation>
    <scope>NUCLEOTIDE SEQUENCE</scope>
    <source>
        <strain evidence="2">CGMCC 4.7299</strain>
    </source>
</reference>
<name>A0A8J3C5I0_9ACTN</name>
<sequence>MVAMSTSFVLLGLLATGPRHGYELKRAHDDRLPRAKPLAFGQVYATLGRLERDGLVEKSGQDREGGPDRTSFAITEAGRTSLDEWLSAVETPAPFVTSTLFSKVMVSLLASGVDRARAYLTAQRSAHADRLRELTATKTAADSPFGDVVAADFAIAHLDADLRWLQTTLQRVADMDREKRP</sequence>
<dbReference type="PANTHER" id="PTHR43252:SF6">
    <property type="entry name" value="NEGATIVE TRANSCRIPTION REGULATOR PADR"/>
    <property type="match status" value="1"/>
</dbReference>
<reference evidence="2" key="2">
    <citation type="submission" date="2020-09" db="EMBL/GenBank/DDBJ databases">
        <authorList>
            <person name="Sun Q."/>
            <person name="Zhou Y."/>
        </authorList>
    </citation>
    <scope>NUCLEOTIDE SEQUENCE</scope>
    <source>
        <strain evidence="2">CGMCC 4.7299</strain>
    </source>
</reference>
<accession>A0A8J3C5I0</accession>
<organism evidence="2 3">
    <name type="scientific">Mangrovihabitans endophyticus</name>
    <dbReference type="NCBI Taxonomy" id="1751298"/>
    <lineage>
        <taxon>Bacteria</taxon>
        <taxon>Bacillati</taxon>
        <taxon>Actinomycetota</taxon>
        <taxon>Actinomycetes</taxon>
        <taxon>Micromonosporales</taxon>
        <taxon>Micromonosporaceae</taxon>
        <taxon>Mangrovihabitans</taxon>
    </lineage>
</organism>
<evidence type="ECO:0000313" key="3">
    <source>
        <dbReference type="Proteomes" id="UP000656042"/>
    </source>
</evidence>
<protein>
    <submittedName>
        <fullName evidence="2">PadR family transcriptional regulator</fullName>
    </submittedName>
</protein>
<evidence type="ECO:0000313" key="2">
    <source>
        <dbReference type="EMBL" id="GGL11163.1"/>
    </source>
</evidence>
<dbReference type="EMBL" id="BMMX01000036">
    <property type="protein sequence ID" value="GGL11163.1"/>
    <property type="molecule type" value="Genomic_DNA"/>
</dbReference>
<dbReference type="Gene3D" id="1.10.10.10">
    <property type="entry name" value="Winged helix-like DNA-binding domain superfamily/Winged helix DNA-binding domain"/>
    <property type="match status" value="1"/>
</dbReference>
<proteinExistence type="predicted"/>
<comment type="caution">
    <text evidence="2">The sequence shown here is derived from an EMBL/GenBank/DDBJ whole genome shotgun (WGS) entry which is preliminary data.</text>
</comment>
<dbReference type="InterPro" id="IPR036390">
    <property type="entry name" value="WH_DNA-bd_sf"/>
</dbReference>
<dbReference type="InterPro" id="IPR036388">
    <property type="entry name" value="WH-like_DNA-bd_sf"/>
</dbReference>
<gene>
    <name evidence="2" type="ORF">GCM10012284_52350</name>
</gene>
<evidence type="ECO:0000259" key="1">
    <source>
        <dbReference type="Pfam" id="PF03551"/>
    </source>
</evidence>
<dbReference type="Pfam" id="PF03551">
    <property type="entry name" value="PadR"/>
    <property type="match status" value="1"/>
</dbReference>
<dbReference type="Proteomes" id="UP000656042">
    <property type="component" value="Unassembled WGS sequence"/>
</dbReference>
<dbReference type="PANTHER" id="PTHR43252">
    <property type="entry name" value="TRANSCRIPTIONAL REGULATOR YQJI"/>
    <property type="match status" value="1"/>
</dbReference>
<feature type="domain" description="Transcription regulator PadR N-terminal" evidence="1">
    <location>
        <begin position="10"/>
        <end position="83"/>
    </location>
</feature>
<dbReference type="AlphaFoldDB" id="A0A8J3C5I0"/>
<keyword evidence="3" id="KW-1185">Reference proteome</keyword>
<dbReference type="SUPFAM" id="SSF46785">
    <property type="entry name" value="Winged helix' DNA-binding domain"/>
    <property type="match status" value="1"/>
</dbReference>